<dbReference type="VEuPathDB" id="FungiDB:AeMF1_003360"/>
<gene>
    <name evidence="6" type="ORF">Ae201684_001265</name>
</gene>
<keyword evidence="4" id="KW-0812">Transmembrane</keyword>
<protein>
    <submittedName>
        <fullName evidence="6">Uncharacterized protein</fullName>
    </submittedName>
</protein>
<evidence type="ECO:0000256" key="1">
    <source>
        <dbReference type="ARBA" id="ARBA00010088"/>
    </source>
</evidence>
<keyword evidence="7" id="KW-1185">Reference proteome</keyword>
<dbReference type="InterPro" id="IPR029058">
    <property type="entry name" value="AB_hydrolase_fold"/>
</dbReference>
<dbReference type="VEuPathDB" id="FungiDB:AeMF1_003871"/>
<comment type="similarity">
    <text evidence="1">Belongs to the peptidase S33 family.</text>
</comment>
<feature type="compositionally biased region" description="Polar residues" evidence="3">
    <location>
        <begin position="633"/>
        <end position="643"/>
    </location>
</feature>
<evidence type="ECO:0000313" key="6">
    <source>
        <dbReference type="EMBL" id="KAF0744123.1"/>
    </source>
</evidence>
<dbReference type="SUPFAM" id="SSF53474">
    <property type="entry name" value="alpha/beta-Hydrolases"/>
    <property type="match status" value="2"/>
</dbReference>
<dbReference type="PANTHER" id="PTHR43248:SF3">
    <property type="entry name" value="AB HYDROLASE-1 DOMAIN-CONTAINING PROTEIN"/>
    <property type="match status" value="1"/>
</dbReference>
<accession>A0A6G0XUJ7</accession>
<dbReference type="GO" id="GO:0016787">
    <property type="term" value="F:hydrolase activity"/>
    <property type="evidence" value="ECO:0007669"/>
    <property type="project" value="UniProtKB-KW"/>
</dbReference>
<feature type="region of interest" description="Disordered" evidence="3">
    <location>
        <begin position="610"/>
        <end position="645"/>
    </location>
</feature>
<proteinExistence type="inferred from homology"/>
<evidence type="ECO:0000256" key="3">
    <source>
        <dbReference type="SAM" id="MobiDB-lite"/>
    </source>
</evidence>
<name>A0A6G0XUJ7_9STRA</name>
<feature type="signal peptide" evidence="5">
    <location>
        <begin position="1"/>
        <end position="18"/>
    </location>
</feature>
<keyword evidence="4" id="KW-1133">Transmembrane helix</keyword>
<dbReference type="Gene3D" id="3.40.50.1820">
    <property type="entry name" value="alpha/beta hydrolase"/>
    <property type="match status" value="2"/>
</dbReference>
<comment type="caution">
    <text evidence="6">The sequence shown here is derived from an EMBL/GenBank/DDBJ whole genome shotgun (WGS) entry which is preliminary data.</text>
</comment>
<feature type="transmembrane region" description="Helical" evidence="4">
    <location>
        <begin position="1217"/>
        <end position="1235"/>
    </location>
</feature>
<dbReference type="EMBL" id="VJMJ01000010">
    <property type="protein sequence ID" value="KAF0744123.1"/>
    <property type="molecule type" value="Genomic_DNA"/>
</dbReference>
<dbReference type="AlphaFoldDB" id="A0A6G0XUJ7"/>
<dbReference type="InterPro" id="IPR051601">
    <property type="entry name" value="Serine_prot/Carboxylest_S33"/>
</dbReference>
<keyword evidence="4" id="KW-0472">Membrane</keyword>
<evidence type="ECO:0000256" key="4">
    <source>
        <dbReference type="SAM" id="Phobius"/>
    </source>
</evidence>
<sequence length="1260" mass="137010">MRLGYTVLAAAIVGQTDAWWWSHKKTPAPTTTVATPVPTTSPVPQAIAADSEQASVHTVDVESIAWSSCSFATTSADTRLGECANVHVPLCYAGVCESDQFISVYVKRLNANEVSDTRQALWILPGQLGASSTSVESLLVKAFDLFQGSRSVYTLDRRGTGSSSFLSCESDISNTDNLVEYYTQCFNGINSKFGNGVAAAFSTTSAAHDVASLVQSSLFESTQVYLYGSNDGSYLAERVMHFAPSRVKGYILDNPQLEEFAGSSAPYYSNKDRLAGEVVAQVLALCDSDAFCASKIGPSAKETIQRVYTSLDSGESPCAALLSSFGDSTGVLYPSQVVSGKLSTWFSSSMDRLFIPAYIYRLRRCSDDDQAWIQRVHSTNSPQTSGDSELVHALVEFSELWETPPPSAAQLAQWSVDAVIAAANEVTTVKSSIEYCIFTGIRTSDCSDLPPLDHASSFVYPRDVYWNHPAAIPPQSSVLLLTGAPEGTALLQNVRRQRDAMAGQSKLLVEFPITATYSILDNSPIVHGVESLDVDCGAMILKSFLDSHGDFGQIQTTCKDLFNRPIAFDQWSTAQSISYFGSDDPYDGAVDNLAGDRSSDAPLPDLQTAEMSSEIEATTPTPDSPPVEPSANPDESNTNSPELVTTEAPSLATLPPVNVPDVAINWYPCSFTTTSSGDTPTADSELHAECADVAVPICHPGICQSTDKYTTVFIKRLKAKTWTPGTPILWFLQGGPGLASVGLEANMAQVYQHAQSDIDVYTMDHRGTGRSPLVDCPDDKNLTALASCLQTIKDAYGDDAPAAYSVTSAAADLRLILSSSLFANSEVFVYGVSYGTYLVERLMHLAPPVVKGYLLDSVQSEGFHGSSYPYLSNRARAVRGVVKQFFAACDADNFCNDKIGPSSEDLLRQVFQDLDAGLTDCAKVLQPISQSNGLARNSEIVGQTLYSWLQDRELRLYVPGALFRLSRCNPDDVEWTRTWKLANDPIAIEFERGPYLDGSGISFVVYYTTVFSELWQIPSPTVDELAQWAKEAYLNQGYELQAKALVERFCLFTNNADAVACQGFPSYNVKFTNPRDVYWNSTATIPEGASAILFSGAFDVHTPEQFAQDEFDNLVGDNKLLLKFPWSTHTILGNTIVDVNDDDIEGLVDCGTSIVVSYVQHRGLLSSTLTDCVAKVEKLDFAAYDVDVAADLLGSEDPYFTSDDQAAFVALIEPERLRWVEAMVALALICVVVVVRRRYTLRNTYIPIPHVVDSYGTTAV</sequence>
<dbReference type="Proteomes" id="UP000481153">
    <property type="component" value="Unassembled WGS sequence"/>
</dbReference>
<dbReference type="PANTHER" id="PTHR43248">
    <property type="entry name" value="2-SUCCINYL-6-HYDROXY-2,4-CYCLOHEXADIENE-1-CARBOXYLATE SYNTHASE"/>
    <property type="match status" value="1"/>
</dbReference>
<keyword evidence="2" id="KW-0378">Hydrolase</keyword>
<keyword evidence="5" id="KW-0732">Signal</keyword>
<reference evidence="6 7" key="1">
    <citation type="submission" date="2019-07" db="EMBL/GenBank/DDBJ databases">
        <title>Genomics analysis of Aphanomyces spp. identifies a new class of oomycete effector associated with host adaptation.</title>
        <authorList>
            <person name="Gaulin E."/>
        </authorList>
    </citation>
    <scope>NUCLEOTIDE SEQUENCE [LARGE SCALE GENOMIC DNA]</scope>
    <source>
        <strain evidence="6 7">ATCC 201684</strain>
    </source>
</reference>
<evidence type="ECO:0000256" key="2">
    <source>
        <dbReference type="ARBA" id="ARBA00022801"/>
    </source>
</evidence>
<feature type="chain" id="PRO_5026343011" evidence="5">
    <location>
        <begin position="19"/>
        <end position="1260"/>
    </location>
</feature>
<organism evidence="6 7">
    <name type="scientific">Aphanomyces euteiches</name>
    <dbReference type="NCBI Taxonomy" id="100861"/>
    <lineage>
        <taxon>Eukaryota</taxon>
        <taxon>Sar</taxon>
        <taxon>Stramenopiles</taxon>
        <taxon>Oomycota</taxon>
        <taxon>Saprolegniomycetes</taxon>
        <taxon>Saprolegniales</taxon>
        <taxon>Verrucalvaceae</taxon>
        <taxon>Aphanomyces</taxon>
    </lineage>
</organism>
<evidence type="ECO:0000313" key="7">
    <source>
        <dbReference type="Proteomes" id="UP000481153"/>
    </source>
</evidence>
<feature type="compositionally biased region" description="Polar residues" evidence="3">
    <location>
        <begin position="610"/>
        <end position="621"/>
    </location>
</feature>
<evidence type="ECO:0000256" key="5">
    <source>
        <dbReference type="SAM" id="SignalP"/>
    </source>
</evidence>